<name>A0ACC1N1D2_9APHY</name>
<dbReference type="Proteomes" id="UP001144978">
    <property type="component" value="Unassembled WGS sequence"/>
</dbReference>
<accession>A0ACC1N1D2</accession>
<sequence length="122" mass="14023">MERNVRSMAQASRAWAHCSSSGIEIGWHCWFYLSVWVLTKISREVLTSDNAEKGALYSESAKPRLARLEARKGERDRVPTWLYRLWDQRMQLTTRRATKTSLGVPDHIMVEGKDGELRAVCA</sequence>
<reference evidence="1" key="1">
    <citation type="submission" date="2022-08" db="EMBL/GenBank/DDBJ databases">
        <title>Genome Sequence of Pycnoporus sanguineus.</title>
        <authorList>
            <person name="Buettner E."/>
        </authorList>
    </citation>
    <scope>NUCLEOTIDE SEQUENCE</scope>
    <source>
        <strain evidence="1">CG-C14</strain>
    </source>
</reference>
<gene>
    <name evidence="1" type="ORF">NUW54_g12128</name>
</gene>
<evidence type="ECO:0000313" key="2">
    <source>
        <dbReference type="Proteomes" id="UP001144978"/>
    </source>
</evidence>
<evidence type="ECO:0000313" key="1">
    <source>
        <dbReference type="EMBL" id="KAJ2973100.1"/>
    </source>
</evidence>
<keyword evidence="2" id="KW-1185">Reference proteome</keyword>
<comment type="caution">
    <text evidence="1">The sequence shown here is derived from an EMBL/GenBank/DDBJ whole genome shotgun (WGS) entry which is preliminary data.</text>
</comment>
<protein>
    <submittedName>
        <fullName evidence="1">Uncharacterized protein</fullName>
    </submittedName>
</protein>
<organism evidence="1 2">
    <name type="scientific">Trametes sanguinea</name>
    <dbReference type="NCBI Taxonomy" id="158606"/>
    <lineage>
        <taxon>Eukaryota</taxon>
        <taxon>Fungi</taxon>
        <taxon>Dikarya</taxon>
        <taxon>Basidiomycota</taxon>
        <taxon>Agaricomycotina</taxon>
        <taxon>Agaricomycetes</taxon>
        <taxon>Polyporales</taxon>
        <taxon>Polyporaceae</taxon>
        <taxon>Trametes</taxon>
    </lineage>
</organism>
<dbReference type="EMBL" id="JANSHE010005030">
    <property type="protein sequence ID" value="KAJ2973100.1"/>
    <property type="molecule type" value="Genomic_DNA"/>
</dbReference>
<proteinExistence type="predicted"/>